<dbReference type="GO" id="GO:0003700">
    <property type="term" value="F:DNA-binding transcription factor activity"/>
    <property type="evidence" value="ECO:0007669"/>
    <property type="project" value="InterPro"/>
</dbReference>
<accession>A0A8S1EE93</accession>
<comment type="subcellular location">
    <subcellularLocation>
        <location evidence="1">Nucleus</location>
    </subcellularLocation>
</comment>
<dbReference type="Gene3D" id="3.30.50.10">
    <property type="entry name" value="Erythroid Transcription Factor GATA-1, subunit A"/>
    <property type="match status" value="1"/>
</dbReference>
<evidence type="ECO:0000256" key="9">
    <source>
        <dbReference type="ARBA" id="ARBA00023170"/>
    </source>
</evidence>
<protein>
    <recommendedName>
        <fullName evidence="15">Nuclear receptor domain-containing protein</fullName>
    </recommendedName>
</protein>
<dbReference type="InterPro" id="IPR049636">
    <property type="entry name" value="HNF4-like_DBD"/>
</dbReference>
<evidence type="ECO:0000256" key="3">
    <source>
        <dbReference type="ARBA" id="ARBA00022723"/>
    </source>
</evidence>
<reference evidence="13 14" key="1">
    <citation type="submission" date="2020-04" db="EMBL/GenBank/DDBJ databases">
        <authorList>
            <person name="Laetsch R D."/>
            <person name="Stevens L."/>
            <person name="Kumar S."/>
            <person name="Blaxter L. M."/>
        </authorList>
    </citation>
    <scope>NUCLEOTIDE SEQUENCE [LARGE SCALE GENOMIC DNA]</scope>
</reference>
<dbReference type="InterPro" id="IPR035500">
    <property type="entry name" value="NHR-like_dom_sf"/>
</dbReference>
<feature type="domain" description="Nuclear receptor" evidence="11">
    <location>
        <begin position="31"/>
        <end position="112"/>
    </location>
</feature>
<dbReference type="SMART" id="SM00430">
    <property type="entry name" value="HOLI"/>
    <property type="match status" value="1"/>
</dbReference>
<dbReference type="GO" id="GO:0008270">
    <property type="term" value="F:zinc ion binding"/>
    <property type="evidence" value="ECO:0007669"/>
    <property type="project" value="UniProtKB-KW"/>
</dbReference>
<proteinExistence type="inferred from homology"/>
<evidence type="ECO:0000256" key="10">
    <source>
        <dbReference type="ARBA" id="ARBA00023242"/>
    </source>
</evidence>
<evidence type="ECO:0000259" key="11">
    <source>
        <dbReference type="PROSITE" id="PS51030"/>
    </source>
</evidence>
<dbReference type="OrthoDB" id="9984314at2759"/>
<keyword evidence="8" id="KW-0804">Transcription</keyword>
<comment type="similarity">
    <text evidence="2">Belongs to the nuclear hormone receptor family.</text>
</comment>
<keyword evidence="9" id="KW-0675">Receptor</keyword>
<dbReference type="GO" id="GO:0042594">
    <property type="term" value="P:response to starvation"/>
    <property type="evidence" value="ECO:0007669"/>
    <property type="project" value="UniProtKB-ARBA"/>
</dbReference>
<evidence type="ECO:0000256" key="8">
    <source>
        <dbReference type="ARBA" id="ARBA00023163"/>
    </source>
</evidence>
<dbReference type="Pfam" id="PF00104">
    <property type="entry name" value="Hormone_recep"/>
    <property type="match status" value="1"/>
</dbReference>
<dbReference type="FunFam" id="3.30.50.10:FF:000050">
    <property type="entry name" value="Nuclear Hormone Receptor family"/>
    <property type="match status" value="1"/>
</dbReference>
<dbReference type="SMART" id="SM00399">
    <property type="entry name" value="ZnF_C4"/>
    <property type="match status" value="1"/>
</dbReference>
<evidence type="ECO:0000256" key="4">
    <source>
        <dbReference type="ARBA" id="ARBA00022771"/>
    </source>
</evidence>
<keyword evidence="7" id="KW-0238">DNA-binding</keyword>
<dbReference type="CDD" id="cd06960">
    <property type="entry name" value="NR_DBD_HNF4A"/>
    <property type="match status" value="1"/>
</dbReference>
<dbReference type="InterPro" id="IPR050274">
    <property type="entry name" value="Nuclear_hormone_rcpt_NR2"/>
</dbReference>
<evidence type="ECO:0000256" key="2">
    <source>
        <dbReference type="ARBA" id="ARBA00005993"/>
    </source>
</evidence>
<dbReference type="Gene3D" id="1.10.565.10">
    <property type="entry name" value="Retinoid X Receptor"/>
    <property type="match status" value="1"/>
</dbReference>
<keyword evidence="3" id="KW-0479">Metal-binding</keyword>
<evidence type="ECO:0000313" key="14">
    <source>
        <dbReference type="Proteomes" id="UP000494206"/>
    </source>
</evidence>
<dbReference type="InterPro" id="IPR000536">
    <property type="entry name" value="Nucl_hrmn_rcpt_lig-bd"/>
</dbReference>
<evidence type="ECO:0008006" key="15">
    <source>
        <dbReference type="Google" id="ProtNLM"/>
    </source>
</evidence>
<dbReference type="SUPFAM" id="SSF48508">
    <property type="entry name" value="Nuclear receptor ligand-binding domain"/>
    <property type="match status" value="1"/>
</dbReference>
<evidence type="ECO:0000313" key="13">
    <source>
        <dbReference type="EMBL" id="CAB3398528.1"/>
    </source>
</evidence>
<dbReference type="InterPro" id="IPR013088">
    <property type="entry name" value="Znf_NHR/GATA"/>
</dbReference>
<dbReference type="PROSITE" id="PS51843">
    <property type="entry name" value="NR_LBD"/>
    <property type="match status" value="1"/>
</dbReference>
<dbReference type="GO" id="GO:0005634">
    <property type="term" value="C:nucleus"/>
    <property type="evidence" value="ECO:0007669"/>
    <property type="project" value="UniProtKB-SubCell"/>
</dbReference>
<dbReference type="PROSITE" id="PS51030">
    <property type="entry name" value="NUCLEAR_REC_DBD_2"/>
    <property type="match status" value="1"/>
</dbReference>
<evidence type="ECO:0000256" key="1">
    <source>
        <dbReference type="ARBA" id="ARBA00004123"/>
    </source>
</evidence>
<keyword evidence="10" id="KW-0539">Nucleus</keyword>
<gene>
    <name evidence="13" type="ORF">CBOVIS_LOCUS1793</name>
</gene>
<evidence type="ECO:0000256" key="5">
    <source>
        <dbReference type="ARBA" id="ARBA00022833"/>
    </source>
</evidence>
<comment type="caution">
    <text evidence="13">The sequence shown here is derived from an EMBL/GenBank/DDBJ whole genome shotgun (WGS) entry which is preliminary data.</text>
</comment>
<dbReference type="EMBL" id="CADEPM010000001">
    <property type="protein sequence ID" value="CAB3398528.1"/>
    <property type="molecule type" value="Genomic_DNA"/>
</dbReference>
<name>A0A8S1EE93_9PELO</name>
<dbReference type="Proteomes" id="UP000494206">
    <property type="component" value="Unassembled WGS sequence"/>
</dbReference>
<dbReference type="SUPFAM" id="SSF57716">
    <property type="entry name" value="Glucocorticoid receptor-like (DNA-binding domain)"/>
    <property type="match status" value="1"/>
</dbReference>
<evidence type="ECO:0000259" key="12">
    <source>
        <dbReference type="PROSITE" id="PS51843"/>
    </source>
</evidence>
<dbReference type="PRINTS" id="PR00047">
    <property type="entry name" value="STROIDFINGER"/>
</dbReference>
<dbReference type="InterPro" id="IPR001628">
    <property type="entry name" value="Znf_hrmn_rcpt"/>
</dbReference>
<keyword evidence="4" id="KW-0863">Zinc-finger</keyword>
<organism evidence="13 14">
    <name type="scientific">Caenorhabditis bovis</name>
    <dbReference type="NCBI Taxonomy" id="2654633"/>
    <lineage>
        <taxon>Eukaryota</taxon>
        <taxon>Metazoa</taxon>
        <taxon>Ecdysozoa</taxon>
        <taxon>Nematoda</taxon>
        <taxon>Chromadorea</taxon>
        <taxon>Rhabditida</taxon>
        <taxon>Rhabditina</taxon>
        <taxon>Rhabditomorpha</taxon>
        <taxon>Rhabditoidea</taxon>
        <taxon>Rhabditidae</taxon>
        <taxon>Peloderinae</taxon>
        <taxon>Caenorhabditis</taxon>
    </lineage>
</organism>
<keyword evidence="14" id="KW-1185">Reference proteome</keyword>
<keyword evidence="5" id="KW-0862">Zinc</keyword>
<evidence type="ECO:0000256" key="6">
    <source>
        <dbReference type="ARBA" id="ARBA00023015"/>
    </source>
</evidence>
<dbReference type="GO" id="GO:0000978">
    <property type="term" value="F:RNA polymerase II cis-regulatory region sequence-specific DNA binding"/>
    <property type="evidence" value="ECO:0007669"/>
    <property type="project" value="InterPro"/>
</dbReference>
<evidence type="ECO:0000256" key="7">
    <source>
        <dbReference type="ARBA" id="ARBA00023125"/>
    </source>
</evidence>
<dbReference type="Pfam" id="PF00105">
    <property type="entry name" value="zf-C4"/>
    <property type="match status" value="1"/>
</dbReference>
<feature type="domain" description="NR LBD" evidence="12">
    <location>
        <begin position="195"/>
        <end position="423"/>
    </location>
</feature>
<keyword evidence="6" id="KW-0805">Transcription regulation</keyword>
<dbReference type="PANTHER" id="PTHR24083">
    <property type="entry name" value="NUCLEAR HORMONE RECEPTOR"/>
    <property type="match status" value="1"/>
</dbReference>
<dbReference type="AlphaFoldDB" id="A0A8S1EE93"/>
<sequence length="435" mass="50283">MNLEYFDTNGNVTDSPCTSSSTNESERFECPKICIICNLPATGYHYDVASCTGCKTFFRRTITDGRRFACNKKADCFEEWRNEIEGKVKRICQSCRFDRCVEAGMNPRAVQAEIKNDEGRELIREVIARQKHKQEQMVIEKIYKNVGTMESKVTLIINTLDYIERLVQPIWENGVPFGYIDVRTLNDLINSQPVFEIERIPNLVKLPPRFKCDDDRRKNHATRTKYLHGSILASIELAKCLEFIDQLDPDSKIALLKHVTLISSNLMNAYFSVNIMKADRLLLPDGSPVSCSKPPQNAEEVDYYKNHSQNIHMAVATLLRTQLDHVEYLLLKAIFICNPAIRGLSSHGQIIIERERQKYSQSLFNYCMVQRGVVNGPSRFCDLIGISTSLESMQKYQKDQHVFLKALRFAKHHAHHEHKHRHRGPRWLFDEILED</sequence>